<keyword evidence="4 5" id="KW-0472">Membrane</keyword>
<feature type="transmembrane region" description="Helical" evidence="5">
    <location>
        <begin position="6"/>
        <end position="23"/>
    </location>
</feature>
<feature type="transmembrane region" description="Helical" evidence="5">
    <location>
        <begin position="432"/>
        <end position="452"/>
    </location>
</feature>
<feature type="transmembrane region" description="Helical" evidence="5">
    <location>
        <begin position="141"/>
        <end position="158"/>
    </location>
</feature>
<feature type="transmembrane region" description="Helical" evidence="5">
    <location>
        <begin position="35"/>
        <end position="68"/>
    </location>
</feature>
<keyword evidence="3 5" id="KW-1133">Transmembrane helix</keyword>
<feature type="transmembrane region" description="Helical" evidence="5">
    <location>
        <begin position="74"/>
        <end position="96"/>
    </location>
</feature>
<feature type="transmembrane region" description="Helical" evidence="5">
    <location>
        <begin position="165"/>
        <end position="187"/>
    </location>
</feature>
<sequence>MRRYGGWLVVGAVAAAAAGLSRLDAVRELGAGPALILILTMLALWATGVIAEYVTAMVFFTAAILFAIAPPEVTFAGFSSTAFWLIFPGLFIGVAVNRTGLGDRLARRLLARFPKSYVGVVFGNAILGVAMAFIMPSAMGRILLLLPIFSAIAARLGYAPGSRPYVGVVLSGIFGTFFPAVTILPANVPNVVLIGAAEAMGIAPPDFAHYLLLHFPVMGALRTVLTTAIVAWMYRGGAARPVSDDGAATPMTAAEWRLSAILALALLLWCTDSWHHISPAWVGMLAGIACLLPGVGVLGADAIQRINVASLFYIAAIVGLGVLVSTSGIGRLAADGLLAVLPFEPGSPARNFGLLAGIASLTGVLASQPGIPAVLTPLAREFAAASGLPLMTVLMTQVLGYATVLLTFQAPALVVAIQALDLPMREANKLCFAVSAASIVLLWPLNYLWWAWLGLF</sequence>
<dbReference type="GO" id="GO:0005886">
    <property type="term" value="C:plasma membrane"/>
    <property type="evidence" value="ECO:0007669"/>
    <property type="project" value="TreeGrafter"/>
</dbReference>
<dbReference type="AlphaFoldDB" id="A0A212KHR2"/>
<dbReference type="EMBL" id="FLUO01000002">
    <property type="protein sequence ID" value="SBW11243.1"/>
    <property type="molecule type" value="Genomic_DNA"/>
</dbReference>
<comment type="subcellular location">
    <subcellularLocation>
        <location evidence="1">Membrane</location>
        <topology evidence="1">Multi-pass membrane protein</topology>
    </subcellularLocation>
</comment>
<feature type="transmembrane region" description="Helical" evidence="5">
    <location>
        <begin position="398"/>
        <end position="420"/>
    </location>
</feature>
<accession>A0A212KHR2</accession>
<gene>
    <name evidence="6" type="ORF">KL86APRO_20127</name>
</gene>
<reference evidence="6" key="1">
    <citation type="submission" date="2016-04" db="EMBL/GenBank/DDBJ databases">
        <authorList>
            <person name="Evans L.H."/>
            <person name="Alamgir A."/>
            <person name="Owens N."/>
            <person name="Weber N.D."/>
            <person name="Virtaneva K."/>
            <person name="Barbian K."/>
            <person name="Babar A."/>
            <person name="Rosenke K."/>
        </authorList>
    </citation>
    <scope>NUCLEOTIDE SEQUENCE</scope>
    <source>
        <strain evidence="6">86</strain>
    </source>
</reference>
<feature type="transmembrane region" description="Helical" evidence="5">
    <location>
        <begin position="311"/>
        <end position="334"/>
    </location>
</feature>
<evidence type="ECO:0000256" key="2">
    <source>
        <dbReference type="ARBA" id="ARBA00022692"/>
    </source>
</evidence>
<evidence type="ECO:0000313" key="6">
    <source>
        <dbReference type="EMBL" id="SBW11243.1"/>
    </source>
</evidence>
<dbReference type="Pfam" id="PF00939">
    <property type="entry name" value="Na_sulph_symp"/>
    <property type="match status" value="1"/>
</dbReference>
<feature type="transmembrane region" description="Helical" evidence="5">
    <location>
        <begin position="255"/>
        <end position="274"/>
    </location>
</feature>
<evidence type="ECO:0000256" key="3">
    <source>
        <dbReference type="ARBA" id="ARBA00022989"/>
    </source>
</evidence>
<dbReference type="GO" id="GO:1905039">
    <property type="term" value="P:carboxylic acid transmembrane transport"/>
    <property type="evidence" value="ECO:0007669"/>
    <property type="project" value="UniProtKB-ARBA"/>
</dbReference>
<proteinExistence type="predicted"/>
<keyword evidence="2 5" id="KW-0812">Transmembrane</keyword>
<dbReference type="PANTHER" id="PTHR10283:SF82">
    <property type="entry name" value="SOLUTE CARRIER FAMILY 13 MEMBER 2"/>
    <property type="match status" value="1"/>
</dbReference>
<dbReference type="InterPro" id="IPR001898">
    <property type="entry name" value="SLC13A/DASS"/>
</dbReference>
<evidence type="ECO:0000256" key="5">
    <source>
        <dbReference type="SAM" id="Phobius"/>
    </source>
</evidence>
<feature type="transmembrane region" description="Helical" evidence="5">
    <location>
        <begin position="117"/>
        <end position="135"/>
    </location>
</feature>
<evidence type="ECO:0000256" key="4">
    <source>
        <dbReference type="ARBA" id="ARBA00023136"/>
    </source>
</evidence>
<protein>
    <submittedName>
        <fullName evidence="6">Di-and tricarboxylate transporters</fullName>
    </submittedName>
</protein>
<dbReference type="PANTHER" id="PTHR10283">
    <property type="entry name" value="SOLUTE CARRIER FAMILY 13 MEMBER"/>
    <property type="match status" value="1"/>
</dbReference>
<evidence type="ECO:0000256" key="1">
    <source>
        <dbReference type="ARBA" id="ARBA00004141"/>
    </source>
</evidence>
<feature type="transmembrane region" description="Helical" evidence="5">
    <location>
        <begin position="207"/>
        <end position="234"/>
    </location>
</feature>
<feature type="transmembrane region" description="Helical" evidence="5">
    <location>
        <begin position="280"/>
        <end position="299"/>
    </location>
</feature>
<organism evidence="6">
    <name type="scientific">uncultured Alphaproteobacteria bacterium</name>
    <dbReference type="NCBI Taxonomy" id="91750"/>
    <lineage>
        <taxon>Bacteria</taxon>
        <taxon>Pseudomonadati</taxon>
        <taxon>Pseudomonadota</taxon>
        <taxon>Alphaproteobacteria</taxon>
        <taxon>environmental samples</taxon>
    </lineage>
</organism>
<name>A0A212KHR2_9PROT</name>
<dbReference type="GO" id="GO:0008514">
    <property type="term" value="F:organic anion transmembrane transporter activity"/>
    <property type="evidence" value="ECO:0007669"/>
    <property type="project" value="UniProtKB-ARBA"/>
</dbReference>